<dbReference type="RefSeq" id="WP_344479294.1">
    <property type="nucleotide sequence ID" value="NZ_BAAASB010000012.1"/>
</dbReference>
<gene>
    <name evidence="1" type="ORF">ACFPRH_32950</name>
</gene>
<dbReference type="EMBL" id="JBHSKP010000036">
    <property type="protein sequence ID" value="MFC5156533.1"/>
    <property type="molecule type" value="Genomic_DNA"/>
</dbReference>
<sequence>MFGAPDEDVAATVGVRPWPARRWRAIIATEYGIRLGTGPVRGDLRELSV</sequence>
<keyword evidence="2" id="KW-1185">Reference proteome</keyword>
<accession>A0ABW0AS66</accession>
<name>A0ABW0AS66_9ACTN</name>
<reference evidence="2" key="1">
    <citation type="journal article" date="2019" name="Int. J. Syst. Evol. Microbiol.">
        <title>The Global Catalogue of Microorganisms (GCM) 10K type strain sequencing project: providing services to taxonomists for standard genome sequencing and annotation.</title>
        <authorList>
            <consortium name="The Broad Institute Genomics Platform"/>
            <consortium name="The Broad Institute Genome Sequencing Center for Infectious Disease"/>
            <person name="Wu L."/>
            <person name="Ma J."/>
        </authorList>
    </citation>
    <scope>NUCLEOTIDE SEQUENCE [LARGE SCALE GENOMIC DNA]</scope>
    <source>
        <strain evidence="2">PCU 266</strain>
    </source>
</reference>
<comment type="caution">
    <text evidence="1">The sequence shown here is derived from an EMBL/GenBank/DDBJ whole genome shotgun (WGS) entry which is preliminary data.</text>
</comment>
<evidence type="ECO:0000313" key="1">
    <source>
        <dbReference type="EMBL" id="MFC5156533.1"/>
    </source>
</evidence>
<evidence type="ECO:0000313" key="2">
    <source>
        <dbReference type="Proteomes" id="UP001596160"/>
    </source>
</evidence>
<proteinExistence type="predicted"/>
<organism evidence="1 2">
    <name type="scientific">Streptomyces amakusaensis</name>
    <dbReference type="NCBI Taxonomy" id="67271"/>
    <lineage>
        <taxon>Bacteria</taxon>
        <taxon>Bacillati</taxon>
        <taxon>Actinomycetota</taxon>
        <taxon>Actinomycetes</taxon>
        <taxon>Kitasatosporales</taxon>
        <taxon>Streptomycetaceae</taxon>
        <taxon>Streptomyces</taxon>
    </lineage>
</organism>
<dbReference type="Proteomes" id="UP001596160">
    <property type="component" value="Unassembled WGS sequence"/>
</dbReference>
<protein>
    <submittedName>
        <fullName evidence="1">Uncharacterized protein</fullName>
    </submittedName>
</protein>